<dbReference type="Pfam" id="PF00122">
    <property type="entry name" value="E1-E2_ATPase"/>
    <property type="match status" value="1"/>
</dbReference>
<evidence type="ECO:0000259" key="21">
    <source>
        <dbReference type="Pfam" id="PF00690"/>
    </source>
</evidence>
<dbReference type="GO" id="GO:0016887">
    <property type="term" value="F:ATP hydrolysis activity"/>
    <property type="evidence" value="ECO:0007669"/>
    <property type="project" value="InterPro"/>
</dbReference>
<dbReference type="SFLD" id="SFLDS00003">
    <property type="entry name" value="Haloacid_Dehalogenase"/>
    <property type="match status" value="1"/>
</dbReference>
<evidence type="ECO:0000256" key="8">
    <source>
        <dbReference type="ARBA" id="ARBA00022837"/>
    </source>
</evidence>
<dbReference type="PRINTS" id="PR00120">
    <property type="entry name" value="HATPASE"/>
</dbReference>
<evidence type="ECO:0000256" key="17">
    <source>
        <dbReference type="RuleBase" id="RU361146"/>
    </source>
</evidence>
<evidence type="ECO:0000256" key="11">
    <source>
        <dbReference type="ARBA" id="ARBA00022967"/>
    </source>
</evidence>
<proteinExistence type="inferred from homology"/>
<evidence type="ECO:0000256" key="7">
    <source>
        <dbReference type="ARBA" id="ARBA00022741"/>
    </source>
</evidence>
<dbReference type="Gene3D" id="2.70.150.10">
    <property type="entry name" value="Calcium-transporting ATPase, cytoplasmic transduction domain A"/>
    <property type="match status" value="1"/>
</dbReference>
<dbReference type="EMBL" id="JAQHRD010000012">
    <property type="protein sequence ID" value="KAJ6437334.1"/>
    <property type="molecule type" value="Genomic_DNA"/>
</dbReference>
<feature type="domain" description="Cation-transporting P-type ATPase N-terminal" evidence="21">
    <location>
        <begin position="112"/>
        <end position="153"/>
    </location>
</feature>
<evidence type="ECO:0000256" key="1">
    <source>
        <dbReference type="ARBA" id="ARBA00004128"/>
    </source>
</evidence>
<dbReference type="GO" id="GO:0005886">
    <property type="term" value="C:plasma membrane"/>
    <property type="evidence" value="ECO:0007669"/>
    <property type="project" value="TreeGrafter"/>
</dbReference>
<feature type="transmembrane region" description="Helical" evidence="17">
    <location>
        <begin position="974"/>
        <end position="994"/>
    </location>
</feature>
<evidence type="ECO:0000256" key="6">
    <source>
        <dbReference type="ARBA" id="ARBA00022723"/>
    </source>
</evidence>
<dbReference type="EC" id="7.2.2.10" evidence="17"/>
<evidence type="ECO:0000256" key="13">
    <source>
        <dbReference type="ARBA" id="ARBA00023065"/>
    </source>
</evidence>
<dbReference type="InterPro" id="IPR006068">
    <property type="entry name" value="ATPase_P-typ_cation-transptr_C"/>
</dbReference>
<dbReference type="GO" id="GO:0046872">
    <property type="term" value="F:metal ion binding"/>
    <property type="evidence" value="ECO:0007669"/>
    <property type="project" value="UniProtKB-KW"/>
</dbReference>
<feature type="transmembrane region" description="Helical" evidence="17">
    <location>
        <begin position="1006"/>
        <end position="1024"/>
    </location>
</feature>
<dbReference type="GO" id="GO:0005388">
    <property type="term" value="F:P-type calcium transporter activity"/>
    <property type="evidence" value="ECO:0007669"/>
    <property type="project" value="UniProtKB-EC"/>
</dbReference>
<feature type="domain" description="P-type ATPase A" evidence="19">
    <location>
        <begin position="208"/>
        <end position="315"/>
    </location>
</feature>
<feature type="transmembrane region" description="Helical" evidence="17">
    <location>
        <begin position="339"/>
        <end position="360"/>
    </location>
</feature>
<comment type="caution">
    <text evidence="17">Lacks conserved residue(s) required for the propagation of feature annotation.</text>
</comment>
<keyword evidence="4 17" id="KW-0109">Calcium transport</keyword>
<evidence type="ECO:0000256" key="2">
    <source>
        <dbReference type="ARBA" id="ARBA00022448"/>
    </source>
</evidence>
<keyword evidence="3" id="KW-0926">Vacuole</keyword>
<dbReference type="Pfam" id="PF00689">
    <property type="entry name" value="Cation_ATPase_C"/>
    <property type="match status" value="1"/>
</dbReference>
<dbReference type="GO" id="GO:0005524">
    <property type="term" value="F:ATP binding"/>
    <property type="evidence" value="ECO:0007669"/>
    <property type="project" value="UniProtKB-KW"/>
</dbReference>
<evidence type="ECO:0000256" key="16">
    <source>
        <dbReference type="ARBA" id="ARBA00059328"/>
    </source>
</evidence>
<dbReference type="Gene3D" id="3.40.1110.10">
    <property type="entry name" value="Calcium-transporting ATPase, cytoplasmic domain N"/>
    <property type="match status" value="1"/>
</dbReference>
<dbReference type="InterPro" id="IPR059000">
    <property type="entry name" value="ATPase_P-type_domA"/>
</dbReference>
<evidence type="ECO:0000256" key="12">
    <source>
        <dbReference type="ARBA" id="ARBA00022989"/>
    </source>
</evidence>
<dbReference type="Pfam" id="PF13246">
    <property type="entry name" value="Cation_ATPase"/>
    <property type="match status" value="1"/>
</dbReference>
<keyword evidence="10" id="KW-0460">Magnesium</keyword>
<keyword evidence="6" id="KW-0479">Metal-binding</keyword>
<dbReference type="SFLD" id="SFLDF00027">
    <property type="entry name" value="p-type_atpase"/>
    <property type="match status" value="1"/>
</dbReference>
<keyword evidence="11" id="KW-1278">Translocase</keyword>
<dbReference type="Gene3D" id="3.40.50.1000">
    <property type="entry name" value="HAD superfamily/HAD-like"/>
    <property type="match status" value="1"/>
</dbReference>
<comment type="similarity">
    <text evidence="17">Belongs to the cation transport ATPase (P-type) (TC 3.A.3) family.</text>
</comment>
<keyword evidence="7 17" id="KW-0547">Nucleotide-binding</keyword>
<dbReference type="PROSITE" id="PS00154">
    <property type="entry name" value="ATPASE_E1_E2"/>
    <property type="match status" value="1"/>
</dbReference>
<dbReference type="PANTHER" id="PTHR24093">
    <property type="entry name" value="CATION TRANSPORTING ATPASE"/>
    <property type="match status" value="1"/>
</dbReference>
<feature type="transmembrane region" description="Helical" evidence="17">
    <location>
        <begin position="142"/>
        <end position="160"/>
    </location>
</feature>
<comment type="subcellular location">
    <subcellularLocation>
        <location evidence="17">Membrane</location>
        <topology evidence="17">Multi-pass membrane protein</topology>
    </subcellularLocation>
    <subcellularLocation>
        <location evidence="1">Vacuole membrane</location>
        <topology evidence="1">Multi-pass membrane protein</topology>
    </subcellularLocation>
</comment>
<dbReference type="InterPro" id="IPR008250">
    <property type="entry name" value="ATPase_P-typ_transduc_dom_A_sf"/>
</dbReference>
<comment type="function">
    <text evidence="17">Catalyzes the hydrolysis of ATP coupled with the transport of calcium.</text>
</comment>
<dbReference type="SUPFAM" id="SSF81665">
    <property type="entry name" value="Calcium ATPase, transmembrane domain M"/>
    <property type="match status" value="1"/>
</dbReference>
<evidence type="ECO:0000256" key="18">
    <source>
        <dbReference type="SAM" id="MobiDB-lite"/>
    </source>
</evidence>
<comment type="function">
    <text evidence="16">This magnesium-dependent enzyme catalyzes the hydrolysis of ATP coupled with the transport of calcium. Transports the calcium to the vacuole and participates in the control of the cytosolic free calcium.</text>
</comment>
<comment type="catalytic activity">
    <reaction evidence="15 17">
        <text>Ca(2+)(in) + ATP + H2O = Ca(2+)(out) + ADP + phosphate + H(+)</text>
        <dbReference type="Rhea" id="RHEA:18105"/>
        <dbReference type="ChEBI" id="CHEBI:15377"/>
        <dbReference type="ChEBI" id="CHEBI:15378"/>
        <dbReference type="ChEBI" id="CHEBI:29108"/>
        <dbReference type="ChEBI" id="CHEBI:30616"/>
        <dbReference type="ChEBI" id="CHEBI:43474"/>
        <dbReference type="ChEBI" id="CHEBI:456216"/>
        <dbReference type="EC" id="7.2.2.10"/>
    </reaction>
</comment>
<evidence type="ECO:0000256" key="4">
    <source>
        <dbReference type="ARBA" id="ARBA00022568"/>
    </source>
</evidence>
<name>A0AB34FD25_9HYPO</name>
<keyword evidence="12 17" id="KW-1133">Transmembrane helix</keyword>
<dbReference type="SUPFAM" id="SSF81653">
    <property type="entry name" value="Calcium ATPase, transduction domain A"/>
    <property type="match status" value="1"/>
</dbReference>
<evidence type="ECO:0000259" key="19">
    <source>
        <dbReference type="Pfam" id="PF00122"/>
    </source>
</evidence>
<dbReference type="PRINTS" id="PR00119">
    <property type="entry name" value="CATATPASE"/>
</dbReference>
<comment type="caution">
    <text evidence="22">The sequence shown here is derived from an EMBL/GenBank/DDBJ whole genome shotgun (WGS) entry which is preliminary data.</text>
</comment>
<dbReference type="Pfam" id="PF08282">
    <property type="entry name" value="Hydrolase_3"/>
    <property type="match status" value="1"/>
</dbReference>
<dbReference type="NCBIfam" id="TIGR01494">
    <property type="entry name" value="ATPase_P-type"/>
    <property type="match status" value="2"/>
</dbReference>
<dbReference type="InterPro" id="IPR006408">
    <property type="entry name" value="P-type_ATPase_IIB"/>
</dbReference>
<evidence type="ECO:0000256" key="15">
    <source>
        <dbReference type="ARBA" id="ARBA00048694"/>
    </source>
</evidence>
<dbReference type="InterPro" id="IPR023214">
    <property type="entry name" value="HAD_sf"/>
</dbReference>
<dbReference type="GO" id="GO:0006874">
    <property type="term" value="P:intracellular calcium ion homeostasis"/>
    <property type="evidence" value="ECO:0007669"/>
    <property type="project" value="UniProtKB-ARBA"/>
</dbReference>
<dbReference type="Pfam" id="PF00690">
    <property type="entry name" value="Cation_ATPase_N"/>
    <property type="match status" value="1"/>
</dbReference>
<protein>
    <recommendedName>
        <fullName evidence="17">Calcium-transporting ATPase</fullName>
        <ecNumber evidence="17">7.2.2.10</ecNumber>
    </recommendedName>
</protein>
<keyword evidence="14 17" id="KW-0472">Membrane</keyword>
<feature type="compositionally biased region" description="Polar residues" evidence="18">
    <location>
        <begin position="1085"/>
        <end position="1104"/>
    </location>
</feature>
<evidence type="ECO:0000256" key="14">
    <source>
        <dbReference type="ARBA" id="ARBA00023136"/>
    </source>
</evidence>
<reference evidence="22" key="1">
    <citation type="submission" date="2023-01" db="EMBL/GenBank/DDBJ databases">
        <title>The growth and conidiation of Purpureocillium lavendulum are regulated by nitrogen source and histone H3K14 acetylation.</title>
        <authorList>
            <person name="Tang P."/>
            <person name="Han J."/>
            <person name="Zhang C."/>
            <person name="Tang P."/>
            <person name="Qi F."/>
            <person name="Zhang K."/>
            <person name="Liang L."/>
        </authorList>
    </citation>
    <scope>NUCLEOTIDE SEQUENCE</scope>
    <source>
        <strain evidence="22">YMF1.00683</strain>
    </source>
</reference>
<dbReference type="Proteomes" id="UP001163105">
    <property type="component" value="Unassembled WGS sequence"/>
</dbReference>
<evidence type="ECO:0000256" key="10">
    <source>
        <dbReference type="ARBA" id="ARBA00022842"/>
    </source>
</evidence>
<dbReference type="PANTHER" id="PTHR24093:SF369">
    <property type="entry name" value="CALCIUM-TRANSPORTING ATPASE"/>
    <property type="match status" value="1"/>
</dbReference>
<dbReference type="SFLD" id="SFLDG00002">
    <property type="entry name" value="C1.7:_P-type_atpase_like"/>
    <property type="match status" value="1"/>
</dbReference>
<evidence type="ECO:0000256" key="5">
    <source>
        <dbReference type="ARBA" id="ARBA00022692"/>
    </source>
</evidence>
<dbReference type="NCBIfam" id="TIGR01517">
    <property type="entry name" value="ATPase-IIB_Ca"/>
    <property type="match status" value="1"/>
</dbReference>
<dbReference type="InterPro" id="IPR036412">
    <property type="entry name" value="HAD-like_sf"/>
</dbReference>
<dbReference type="SUPFAM" id="SSF56784">
    <property type="entry name" value="HAD-like"/>
    <property type="match status" value="1"/>
</dbReference>
<keyword evidence="23" id="KW-1185">Reference proteome</keyword>
<evidence type="ECO:0000259" key="20">
    <source>
        <dbReference type="Pfam" id="PF00689"/>
    </source>
</evidence>
<sequence>MTTSDLRDDAPPPSNRFAFTAAQLHTLITFRSLPALDAFGGIRGLAAGLRTDVAAGLSADETTFDDTIAFEEAAAAGRECRAPRFQAAEPLSAVPAHHALRIGESPDPHFVDRRRIFGTNQLPRRRHKSFLKLMWIAFNDKLLILLTISATISLAIGIYQSVGEAGSSNIEWVDGVTVVIAIIIIVLATAANDWQQNHKFEKLNERNQQREVTVVRSGRAQKIWIQDVLVGDIMVIEAGDVVAVDGVLIQASGLHVDESSVSGESGLVQKTVPADHDASHASLADPFILSGTTVNRGVGRYLVTSIGANSTYGRTLISLREDVQVTPLQEKLGRLGKQLIIFGAAAGTIFFIILFIRYLTRLKHMSSKGPSSKAETFFHILILSITVVVITVPEGLALNVSVALAFATKRMLKDNNLVRLVRSVEIMGNATCVCSDKTGTLTQNKMTVVAGRISSEGTFDDMETSATAAEQPVSSTPAARLNSSARLAASLSDEVRELIKDSIALNSTAFESVEASDSDYFGSSTETALLKFSRDHMGMGLLSVERANTPIVALLPFDSSRKWMAVLVKLPNGQYRLLVKGAAEVVFEYCAFLIEDPTYILSTERLTTEHRSSFDRTITNYATNMLRPVAIAYKDFDASDIFESPDDDPAAVNLEWLASGLTLIAIFGIRDPLRPEVIQSVRQCQDAGVFVRMVTGDNFLTAKAIAAECGIFTPGGIAMDGPTFRKLSPSQLDAAVPRLQVLARSSPEDKLLLVTHLRSMKETVAVTGDGTNDALALKAADVGLAMGIQGTEVAKEAASIILLDDNFASIVKALSWGRTVNDAVKKFCQFQFTINITAGTLTVISKLVGDSIFDVVQLLWINLIMDIFASLGLATDHPSPDFLKRKPEPRNASIISITMWKMILGQAIYQLAVVFTIHYAGWDLFDVDTRSEKQRLQTLVFNMYVWMQFFNQHNCRRVDNKLDIWYQGVLKNPWFIGVQCLTVIGQFIIIFKGGEAFNTVPLSGANWGWSILFGVLTIPLGALIRQIPDRYVLALFRLCKKVFLFVTKPLRPLLSCCSCFSNLRARKRQKLDNDQQQELAAVQSKPPQTRGTMQSQSSQDGQTTISDATEIVEKTPKVVDLQAMIEAAKLGRPCGTNILELHPKTLKDDPILRTRSDVRIPPSQDVMLQRLMVHDEEEDNRGRGRRRRTPARAVWVEPTRPSQPLLDAPSFLDLDAVLENHNLVRDVHHVNAVRDENDGHARAVAGHDATLGRSGVVVTEARIATDEVTDDLADGRRVLRVERARGLVHDEESRAANEGARDAQPLCLTAREC</sequence>
<dbReference type="InterPro" id="IPR023298">
    <property type="entry name" value="ATPase_P-typ_TM_dom_sf"/>
</dbReference>
<keyword evidence="8 17" id="KW-0106">Calcium</keyword>
<accession>A0AB34FD25</accession>
<dbReference type="Gene3D" id="1.20.1110.10">
    <property type="entry name" value="Calcium-transporting ATPase, transmembrane domain"/>
    <property type="match status" value="1"/>
</dbReference>
<keyword evidence="9 17" id="KW-0067">ATP-binding</keyword>
<keyword evidence="13 17" id="KW-0406">Ion transport</keyword>
<organism evidence="22 23">
    <name type="scientific">Purpureocillium lavendulum</name>
    <dbReference type="NCBI Taxonomy" id="1247861"/>
    <lineage>
        <taxon>Eukaryota</taxon>
        <taxon>Fungi</taxon>
        <taxon>Dikarya</taxon>
        <taxon>Ascomycota</taxon>
        <taxon>Pezizomycotina</taxon>
        <taxon>Sordariomycetes</taxon>
        <taxon>Hypocreomycetidae</taxon>
        <taxon>Hypocreales</taxon>
        <taxon>Ophiocordycipitaceae</taxon>
        <taxon>Purpureocillium</taxon>
    </lineage>
</organism>
<gene>
    <name evidence="22" type="primary">ATP2C</name>
    <name evidence="22" type="ORF">O9K51_09888</name>
</gene>
<feature type="transmembrane region" description="Helical" evidence="17">
    <location>
        <begin position="172"/>
        <end position="192"/>
    </location>
</feature>
<dbReference type="InterPro" id="IPR044492">
    <property type="entry name" value="P_typ_ATPase_HD_dom"/>
</dbReference>
<dbReference type="FunFam" id="2.70.150.10:FF:000028">
    <property type="entry name" value="Calcium-transporting ATPase"/>
    <property type="match status" value="1"/>
</dbReference>
<evidence type="ECO:0000313" key="22">
    <source>
        <dbReference type="EMBL" id="KAJ6437334.1"/>
    </source>
</evidence>
<evidence type="ECO:0000313" key="23">
    <source>
        <dbReference type="Proteomes" id="UP001163105"/>
    </source>
</evidence>
<dbReference type="SUPFAM" id="SSF81660">
    <property type="entry name" value="Metal cation-transporting ATPase, ATP-binding domain N"/>
    <property type="match status" value="1"/>
</dbReference>
<dbReference type="FunFam" id="3.40.50.1000:FF:000018">
    <property type="entry name" value="Calcium-transporting ATPase"/>
    <property type="match status" value="1"/>
</dbReference>
<feature type="domain" description="Cation-transporting P-type ATPase C-terminal" evidence="20">
    <location>
        <begin position="851"/>
        <end position="1026"/>
    </location>
</feature>
<feature type="transmembrane region" description="Helical" evidence="17">
    <location>
        <begin position="380"/>
        <end position="407"/>
    </location>
</feature>
<keyword evidence="5 17" id="KW-0812">Transmembrane</keyword>
<dbReference type="InterPro" id="IPR001757">
    <property type="entry name" value="P_typ_ATPase"/>
</dbReference>
<dbReference type="InterPro" id="IPR018303">
    <property type="entry name" value="ATPase_P-typ_P_site"/>
</dbReference>
<evidence type="ECO:0000256" key="9">
    <source>
        <dbReference type="ARBA" id="ARBA00022840"/>
    </source>
</evidence>
<feature type="region of interest" description="Disordered" evidence="18">
    <location>
        <begin position="1080"/>
        <end position="1104"/>
    </location>
</feature>
<dbReference type="InterPro" id="IPR004014">
    <property type="entry name" value="ATPase_P-typ_cation-transptr_N"/>
</dbReference>
<dbReference type="GO" id="GO:0005774">
    <property type="term" value="C:vacuolar membrane"/>
    <property type="evidence" value="ECO:0007669"/>
    <property type="project" value="UniProtKB-SubCell"/>
</dbReference>
<dbReference type="InterPro" id="IPR023299">
    <property type="entry name" value="ATPase_P-typ_cyto_dom_N"/>
</dbReference>
<evidence type="ECO:0000256" key="3">
    <source>
        <dbReference type="ARBA" id="ARBA00022554"/>
    </source>
</evidence>
<keyword evidence="2 17" id="KW-0813">Transport</keyword>